<evidence type="ECO:0000313" key="2">
    <source>
        <dbReference type="Proteomes" id="UP000700596"/>
    </source>
</evidence>
<accession>A0A9P9EKX7</accession>
<comment type="caution">
    <text evidence="1">The sequence shown here is derived from an EMBL/GenBank/DDBJ whole genome shotgun (WGS) entry which is preliminary data.</text>
</comment>
<dbReference type="OrthoDB" id="3821346at2759"/>
<dbReference type="AlphaFoldDB" id="A0A9P9EKX7"/>
<protein>
    <submittedName>
        <fullName evidence="1">Uncharacterized protein</fullName>
    </submittedName>
</protein>
<evidence type="ECO:0000313" key="1">
    <source>
        <dbReference type="EMBL" id="KAH7139543.1"/>
    </source>
</evidence>
<dbReference type="EMBL" id="JAGMWT010000001">
    <property type="protein sequence ID" value="KAH7139543.1"/>
    <property type="molecule type" value="Genomic_DNA"/>
</dbReference>
<organism evidence="1 2">
    <name type="scientific">Dendryphion nanum</name>
    <dbReference type="NCBI Taxonomy" id="256645"/>
    <lineage>
        <taxon>Eukaryota</taxon>
        <taxon>Fungi</taxon>
        <taxon>Dikarya</taxon>
        <taxon>Ascomycota</taxon>
        <taxon>Pezizomycotina</taxon>
        <taxon>Dothideomycetes</taxon>
        <taxon>Pleosporomycetidae</taxon>
        <taxon>Pleosporales</taxon>
        <taxon>Torulaceae</taxon>
        <taxon>Dendryphion</taxon>
    </lineage>
</organism>
<name>A0A9P9EKX7_9PLEO</name>
<keyword evidence="2" id="KW-1185">Reference proteome</keyword>
<sequence length="63" mass="7341">MPNHLTNSAFVRTSLTTCDVFILGLGYLDASHMMSPEQFFESVSPWFLDPESVWWRKFILGMR</sequence>
<dbReference type="Proteomes" id="UP000700596">
    <property type="component" value="Unassembled WGS sequence"/>
</dbReference>
<gene>
    <name evidence="1" type="ORF">B0J11DRAFT_423708</name>
</gene>
<proteinExistence type="predicted"/>
<reference evidence="1" key="1">
    <citation type="journal article" date="2021" name="Nat. Commun.">
        <title>Genetic determinants of endophytism in the Arabidopsis root mycobiome.</title>
        <authorList>
            <person name="Mesny F."/>
            <person name="Miyauchi S."/>
            <person name="Thiergart T."/>
            <person name="Pickel B."/>
            <person name="Atanasova L."/>
            <person name="Karlsson M."/>
            <person name="Huettel B."/>
            <person name="Barry K.W."/>
            <person name="Haridas S."/>
            <person name="Chen C."/>
            <person name="Bauer D."/>
            <person name="Andreopoulos W."/>
            <person name="Pangilinan J."/>
            <person name="LaButti K."/>
            <person name="Riley R."/>
            <person name="Lipzen A."/>
            <person name="Clum A."/>
            <person name="Drula E."/>
            <person name="Henrissat B."/>
            <person name="Kohler A."/>
            <person name="Grigoriev I.V."/>
            <person name="Martin F.M."/>
            <person name="Hacquard S."/>
        </authorList>
    </citation>
    <scope>NUCLEOTIDE SEQUENCE</scope>
    <source>
        <strain evidence="1">MPI-CAGE-CH-0243</strain>
    </source>
</reference>